<dbReference type="Proteomes" id="UP000015530">
    <property type="component" value="Unassembled WGS sequence"/>
</dbReference>
<sequence length="238" mass="26431">MAPVTAQRVPEDMAGDNGHVADLWKDAPKTYKGIVGFDLERKFENLEAMITRGTKEMQNVHKFRHDDKKVDKLRGLFSANLDYIEKGAQQLVAAAVSAFPPAAAIGTAEIQACRKVSADCNIVMVFFEDMNSFLQRIVILETRLPKHNAYQNCSMDAFTSVLTMCGFAHKYIEVGRFKNWISHLIQGEDGELGGARKTMDPPIRHLQEATEFAILGNTEEIQKNLGVAQEPALPHGDA</sequence>
<organism evidence="2 3">
    <name type="scientific">Colletotrichum gloeosporioides (strain Cg-14)</name>
    <name type="common">Anthracnose fungus</name>
    <name type="synonym">Glomerella cingulata</name>
    <dbReference type="NCBI Taxonomy" id="1237896"/>
    <lineage>
        <taxon>Eukaryota</taxon>
        <taxon>Fungi</taxon>
        <taxon>Dikarya</taxon>
        <taxon>Ascomycota</taxon>
        <taxon>Pezizomycotina</taxon>
        <taxon>Sordariomycetes</taxon>
        <taxon>Hypocreomycetidae</taxon>
        <taxon>Glomerellales</taxon>
        <taxon>Glomerellaceae</taxon>
        <taxon>Colletotrichum</taxon>
        <taxon>Colletotrichum gloeosporioides species complex</taxon>
    </lineage>
</organism>
<proteinExistence type="predicted"/>
<feature type="domain" description="Fungal STAND N-terminal Goodbye" evidence="1">
    <location>
        <begin position="24"/>
        <end position="137"/>
    </location>
</feature>
<evidence type="ECO:0000259" key="1">
    <source>
        <dbReference type="Pfam" id="PF17109"/>
    </source>
</evidence>
<accession>T0M611</accession>
<dbReference type="HOGENOM" id="CLU_1165731_0_0_1"/>
<dbReference type="Pfam" id="PF17109">
    <property type="entry name" value="Goodbye"/>
    <property type="match status" value="1"/>
</dbReference>
<dbReference type="OrthoDB" id="448455at2759"/>
<reference evidence="3" key="1">
    <citation type="journal article" date="2013" name="Mol. Plant Microbe Interact.">
        <title>Global aspects of pacC regulation of pathogenicity genes in Colletotrichum gloeosporioides as revealed by transcriptome analysis.</title>
        <authorList>
            <person name="Alkan N."/>
            <person name="Meng X."/>
            <person name="Friedlander G."/>
            <person name="Reuveni E."/>
            <person name="Sukno S."/>
            <person name="Sherman A."/>
            <person name="Thon M."/>
            <person name="Fluhr R."/>
            <person name="Prusky D."/>
        </authorList>
    </citation>
    <scope>NUCLEOTIDE SEQUENCE [LARGE SCALE GENOMIC DNA]</scope>
    <source>
        <strain evidence="3">Cg-14</strain>
    </source>
</reference>
<dbReference type="InterPro" id="IPR031350">
    <property type="entry name" value="Goodbye_dom"/>
</dbReference>
<comment type="caution">
    <text evidence="2">The sequence shown here is derived from an EMBL/GenBank/DDBJ whole genome shotgun (WGS) entry which is preliminary data.</text>
</comment>
<gene>
    <name evidence="2" type="ORF">CGLO_03705</name>
</gene>
<dbReference type="AlphaFoldDB" id="T0M611"/>
<name>T0M611_COLGC</name>
<protein>
    <recommendedName>
        <fullName evidence="1">Fungal STAND N-terminal Goodbye domain-containing protein</fullName>
    </recommendedName>
</protein>
<dbReference type="EMBL" id="AMYD01000759">
    <property type="protein sequence ID" value="EQB56295.1"/>
    <property type="molecule type" value="Genomic_DNA"/>
</dbReference>
<evidence type="ECO:0000313" key="3">
    <source>
        <dbReference type="Proteomes" id="UP000015530"/>
    </source>
</evidence>
<evidence type="ECO:0000313" key="2">
    <source>
        <dbReference type="EMBL" id="EQB56295.1"/>
    </source>
</evidence>